<evidence type="ECO:0000256" key="4">
    <source>
        <dbReference type="ARBA" id="ARBA00022989"/>
    </source>
</evidence>
<dbReference type="Proteomes" id="UP001522662">
    <property type="component" value="Unassembled WGS sequence"/>
</dbReference>
<dbReference type="EMBL" id="JALAYX010000001">
    <property type="protein sequence ID" value="MCJ8237444.1"/>
    <property type="molecule type" value="Genomic_DNA"/>
</dbReference>
<organism evidence="7 8">
    <name type="scientific">Peteryoungia algae</name>
    <dbReference type="NCBI Taxonomy" id="2919917"/>
    <lineage>
        <taxon>Bacteria</taxon>
        <taxon>Pseudomonadati</taxon>
        <taxon>Pseudomonadota</taxon>
        <taxon>Alphaproteobacteria</taxon>
        <taxon>Hyphomicrobiales</taxon>
        <taxon>Rhizobiaceae</taxon>
        <taxon>Peteryoungia</taxon>
    </lineage>
</organism>
<feature type="transmembrane region" description="Helical" evidence="6">
    <location>
        <begin position="24"/>
        <end position="41"/>
    </location>
</feature>
<sequence length="247" mass="26784">MDLDIYCGPAPTPDILWSAWNFDPPLLAGVAAIFLFLVISAKSRRQRLAAWTSLVLMLLAFVSPLCALASALFSARVAHHVVLVTLLAPAIILAMPAETLRRPQLPAQLSFITHTVLMWVWHAPGPYLFALGSPAAYWLMELSLIGSALWLWMDILSPQRSAGAAIGLLLGTTIQMGMLGALLTFSREPLFASHMDSTHAFGLSPLADQQLAGLLMWVPAALPYLAAALLRLRSVFSGRSFDSKAPR</sequence>
<dbReference type="RefSeq" id="WP_245134861.1">
    <property type="nucleotide sequence ID" value="NZ_CP128477.1"/>
</dbReference>
<keyword evidence="5 6" id="KW-0472">Membrane</keyword>
<feature type="transmembrane region" description="Helical" evidence="6">
    <location>
        <begin position="135"/>
        <end position="153"/>
    </location>
</feature>
<keyword evidence="3 6" id="KW-0812">Transmembrane</keyword>
<keyword evidence="7" id="KW-0614">Plasmid</keyword>
<reference evidence="7 8" key="1">
    <citation type="submission" date="2022-03" db="EMBL/GenBank/DDBJ databases">
        <title>Rhizobium SSM4.3 sp. nov., isolated from Sediment (Gouqi Island).</title>
        <authorList>
            <person name="Chen G."/>
        </authorList>
    </citation>
    <scope>NUCLEOTIDE SEQUENCE [LARGE SCALE GENOMIC DNA]</scope>
    <source>
        <strain evidence="7 8">SSM4.3</strain>
        <plasmid evidence="7">unnamed</plasmid>
    </source>
</reference>
<protein>
    <submittedName>
        <fullName evidence="7">Cytochrome c oxidase assembly protein</fullName>
    </submittedName>
</protein>
<geneLocation type="plasmid" evidence="7">
    <name>unnamed</name>
</geneLocation>
<feature type="transmembrane region" description="Helical" evidence="6">
    <location>
        <begin position="48"/>
        <end position="71"/>
    </location>
</feature>
<dbReference type="Pfam" id="PF09678">
    <property type="entry name" value="Caa3_CtaG"/>
    <property type="match status" value="1"/>
</dbReference>
<comment type="caution">
    <text evidence="7">The sequence shown here is derived from an EMBL/GenBank/DDBJ whole genome shotgun (WGS) entry which is preliminary data.</text>
</comment>
<evidence type="ECO:0000313" key="8">
    <source>
        <dbReference type="Proteomes" id="UP001522662"/>
    </source>
</evidence>
<evidence type="ECO:0000256" key="1">
    <source>
        <dbReference type="ARBA" id="ARBA00004651"/>
    </source>
</evidence>
<evidence type="ECO:0000256" key="6">
    <source>
        <dbReference type="SAM" id="Phobius"/>
    </source>
</evidence>
<name>A0ABT0CWA1_9HYPH</name>
<evidence type="ECO:0000256" key="2">
    <source>
        <dbReference type="ARBA" id="ARBA00022475"/>
    </source>
</evidence>
<feature type="transmembrane region" description="Helical" evidence="6">
    <location>
        <begin position="211"/>
        <end position="230"/>
    </location>
</feature>
<evidence type="ECO:0000256" key="5">
    <source>
        <dbReference type="ARBA" id="ARBA00023136"/>
    </source>
</evidence>
<keyword evidence="2" id="KW-1003">Cell membrane</keyword>
<evidence type="ECO:0000256" key="3">
    <source>
        <dbReference type="ARBA" id="ARBA00022692"/>
    </source>
</evidence>
<accession>A0ABT0CWA1</accession>
<proteinExistence type="predicted"/>
<keyword evidence="8" id="KW-1185">Reference proteome</keyword>
<gene>
    <name evidence="7" type="ORF">MKJ03_03835</name>
</gene>
<feature type="transmembrane region" description="Helical" evidence="6">
    <location>
        <begin position="77"/>
        <end position="97"/>
    </location>
</feature>
<dbReference type="InterPro" id="IPR019108">
    <property type="entry name" value="Caa3_assmbl_CtaG-rel"/>
</dbReference>
<feature type="transmembrane region" description="Helical" evidence="6">
    <location>
        <begin position="165"/>
        <end position="185"/>
    </location>
</feature>
<feature type="transmembrane region" description="Helical" evidence="6">
    <location>
        <begin position="109"/>
        <end position="129"/>
    </location>
</feature>
<comment type="subcellular location">
    <subcellularLocation>
        <location evidence="1">Cell membrane</location>
        <topology evidence="1">Multi-pass membrane protein</topology>
    </subcellularLocation>
</comment>
<evidence type="ECO:0000313" key="7">
    <source>
        <dbReference type="EMBL" id="MCJ8237444.1"/>
    </source>
</evidence>
<keyword evidence="4 6" id="KW-1133">Transmembrane helix</keyword>